<evidence type="ECO:0000313" key="2">
    <source>
        <dbReference type="Proteomes" id="UP001219525"/>
    </source>
</evidence>
<dbReference type="EMBL" id="JARJCW010000141">
    <property type="protein sequence ID" value="KAJ7190858.1"/>
    <property type="molecule type" value="Genomic_DNA"/>
</dbReference>
<proteinExistence type="predicted"/>
<gene>
    <name evidence="1" type="ORF">GGX14DRAFT_407613</name>
</gene>
<accession>A0AAD6XYJ7</accession>
<sequence length="200" mass="22384">MPPYPSPLSSSQQPIRGRGSVVPLVAVDRKRTGDQDIFMTQGQNKVPSELVLFHRQCGIDKKRPIRTITNRAHGVKSGILQCQPGRLLHKAGTWIQTWLGMYGTNSCWSMPYFELRTSAANLSKTDAFNFTGSDEFRAAQRRARGVTEAIAVERIICKAHIVPRTNLSVQDRRPTGGQKPLNLEYIETNMEPTQISANIH</sequence>
<dbReference type="AlphaFoldDB" id="A0AAD6XYJ7"/>
<protein>
    <submittedName>
        <fullName evidence="1">Uncharacterized protein</fullName>
    </submittedName>
</protein>
<comment type="caution">
    <text evidence="1">The sequence shown here is derived from an EMBL/GenBank/DDBJ whole genome shotgun (WGS) entry which is preliminary data.</text>
</comment>
<reference evidence="1" key="1">
    <citation type="submission" date="2023-03" db="EMBL/GenBank/DDBJ databases">
        <title>Massive genome expansion in bonnet fungi (Mycena s.s.) driven by repeated elements and novel gene families across ecological guilds.</title>
        <authorList>
            <consortium name="Lawrence Berkeley National Laboratory"/>
            <person name="Harder C.B."/>
            <person name="Miyauchi S."/>
            <person name="Viragh M."/>
            <person name="Kuo A."/>
            <person name="Thoen E."/>
            <person name="Andreopoulos B."/>
            <person name="Lu D."/>
            <person name="Skrede I."/>
            <person name="Drula E."/>
            <person name="Henrissat B."/>
            <person name="Morin E."/>
            <person name="Kohler A."/>
            <person name="Barry K."/>
            <person name="LaButti K."/>
            <person name="Morin E."/>
            <person name="Salamov A."/>
            <person name="Lipzen A."/>
            <person name="Mereny Z."/>
            <person name="Hegedus B."/>
            <person name="Baldrian P."/>
            <person name="Stursova M."/>
            <person name="Weitz H."/>
            <person name="Taylor A."/>
            <person name="Grigoriev I.V."/>
            <person name="Nagy L.G."/>
            <person name="Martin F."/>
            <person name="Kauserud H."/>
        </authorList>
    </citation>
    <scope>NUCLEOTIDE SEQUENCE</scope>
    <source>
        <strain evidence="1">9144</strain>
    </source>
</reference>
<dbReference type="Proteomes" id="UP001219525">
    <property type="component" value="Unassembled WGS sequence"/>
</dbReference>
<name>A0AAD6XYJ7_9AGAR</name>
<evidence type="ECO:0000313" key="1">
    <source>
        <dbReference type="EMBL" id="KAJ7190858.1"/>
    </source>
</evidence>
<keyword evidence="2" id="KW-1185">Reference proteome</keyword>
<organism evidence="1 2">
    <name type="scientific">Mycena pura</name>
    <dbReference type="NCBI Taxonomy" id="153505"/>
    <lineage>
        <taxon>Eukaryota</taxon>
        <taxon>Fungi</taxon>
        <taxon>Dikarya</taxon>
        <taxon>Basidiomycota</taxon>
        <taxon>Agaricomycotina</taxon>
        <taxon>Agaricomycetes</taxon>
        <taxon>Agaricomycetidae</taxon>
        <taxon>Agaricales</taxon>
        <taxon>Marasmiineae</taxon>
        <taxon>Mycenaceae</taxon>
        <taxon>Mycena</taxon>
    </lineage>
</organism>